<dbReference type="PROSITE" id="PS51257">
    <property type="entry name" value="PROKAR_LIPOPROTEIN"/>
    <property type="match status" value="1"/>
</dbReference>
<name>A0A8D5GER9_9PROT</name>
<dbReference type="KEGG" id="mpau:ZMTM_16330"/>
<organism evidence="2 3">
    <name type="scientific">Methyloradius palustris</name>
    <dbReference type="NCBI Taxonomy" id="2778876"/>
    <lineage>
        <taxon>Bacteria</taxon>
        <taxon>Pseudomonadati</taxon>
        <taxon>Pseudomonadota</taxon>
        <taxon>Betaproteobacteria</taxon>
        <taxon>Nitrosomonadales</taxon>
        <taxon>Methylophilaceae</taxon>
        <taxon>Methyloradius</taxon>
    </lineage>
</organism>
<dbReference type="Proteomes" id="UP000826722">
    <property type="component" value="Chromosome"/>
</dbReference>
<evidence type="ECO:0008006" key="4">
    <source>
        <dbReference type="Google" id="ProtNLM"/>
    </source>
</evidence>
<keyword evidence="3" id="KW-1185">Reference proteome</keyword>
<feature type="signal peptide" evidence="1">
    <location>
        <begin position="1"/>
        <end position="18"/>
    </location>
</feature>
<dbReference type="RefSeq" id="WP_221763468.1">
    <property type="nucleotide sequence ID" value="NZ_AP024110.1"/>
</dbReference>
<proteinExistence type="predicted"/>
<evidence type="ECO:0000256" key="1">
    <source>
        <dbReference type="SAM" id="SignalP"/>
    </source>
</evidence>
<evidence type="ECO:0000313" key="2">
    <source>
        <dbReference type="EMBL" id="BCM25374.1"/>
    </source>
</evidence>
<accession>A0A8D5GER9</accession>
<dbReference type="AlphaFoldDB" id="A0A8D5GER9"/>
<dbReference type="EMBL" id="AP024110">
    <property type="protein sequence ID" value="BCM25374.1"/>
    <property type="molecule type" value="Genomic_DNA"/>
</dbReference>
<reference evidence="2" key="1">
    <citation type="journal article" date="2021" name="Arch. Microbiol.">
        <title>Methyloradius palustris gen. nov., sp. nov., a methanol-oxidizing bacterium isolated from snow.</title>
        <authorList>
            <person name="Miyadera T."/>
            <person name="Kojima H."/>
            <person name="Fukui M."/>
        </authorList>
    </citation>
    <scope>NUCLEOTIDE SEQUENCE</scope>
    <source>
        <strain evidence="2">Zm11</strain>
    </source>
</reference>
<feature type="chain" id="PRO_5034582937" description="Lipoprotein" evidence="1">
    <location>
        <begin position="19"/>
        <end position="237"/>
    </location>
</feature>
<keyword evidence="1" id="KW-0732">Signal</keyword>
<gene>
    <name evidence="2" type="ORF">ZMTM_16330</name>
</gene>
<evidence type="ECO:0000313" key="3">
    <source>
        <dbReference type="Proteomes" id="UP000826722"/>
    </source>
</evidence>
<protein>
    <recommendedName>
        <fullName evidence="4">Lipoprotein</fullName>
    </recommendedName>
</protein>
<sequence>MKKILLILIIGSSSILQGCVGPGAIQKDYTLQQKKIVVVSELGNNFHHNIVGTTIFTNNITQTDVKDWQINHLAANHLVERLNKHGLSATEVETDLFTPLDGSSAYAIEGVQDKVIERVKPLGYDSLIIIAPVTSELYPFFYPGYGLLTRYNFGSQSSCVYAAFIVQLYDLHTGKKIGWEWMNAQRGPCDFKSSNDLTIKDNFEAYSPEVKLEIRHRVEKRVIDSLDATVDEMELLR</sequence>